<dbReference type="GO" id="GO:0006357">
    <property type="term" value="P:regulation of transcription by RNA polymerase II"/>
    <property type="evidence" value="ECO:0007669"/>
    <property type="project" value="TreeGrafter"/>
</dbReference>
<dbReference type="PROSITE" id="PS00028">
    <property type="entry name" value="ZINC_FINGER_C2H2_1"/>
    <property type="match status" value="2"/>
</dbReference>
<feature type="region of interest" description="Disordered" evidence="1">
    <location>
        <begin position="247"/>
        <end position="315"/>
    </location>
</feature>
<gene>
    <name evidence="2" type="ORF">OFUS_LOCUS10557</name>
</gene>
<feature type="compositionally biased region" description="Polar residues" evidence="1">
    <location>
        <begin position="261"/>
        <end position="285"/>
    </location>
</feature>
<feature type="compositionally biased region" description="Polar residues" evidence="1">
    <location>
        <begin position="417"/>
        <end position="426"/>
    </location>
</feature>
<dbReference type="GO" id="GO:0003700">
    <property type="term" value="F:DNA-binding transcription factor activity"/>
    <property type="evidence" value="ECO:0007669"/>
    <property type="project" value="InterPro"/>
</dbReference>
<evidence type="ECO:0000313" key="3">
    <source>
        <dbReference type="Proteomes" id="UP000749559"/>
    </source>
</evidence>
<dbReference type="AlphaFoldDB" id="A0A8J1T5S2"/>
<feature type="region of interest" description="Disordered" evidence="1">
    <location>
        <begin position="329"/>
        <end position="355"/>
    </location>
</feature>
<evidence type="ECO:0000256" key="1">
    <source>
        <dbReference type="SAM" id="MobiDB-lite"/>
    </source>
</evidence>
<evidence type="ECO:0000313" key="2">
    <source>
        <dbReference type="EMBL" id="CAH1784343.1"/>
    </source>
</evidence>
<accession>A0A8J1T5S2</accession>
<dbReference type="SMART" id="SM00355">
    <property type="entry name" value="ZnF_C2H2"/>
    <property type="match status" value="3"/>
</dbReference>
<dbReference type="InterPro" id="IPR028440">
    <property type="entry name" value="TRPS1"/>
</dbReference>
<dbReference type="InterPro" id="IPR036236">
    <property type="entry name" value="Znf_C2H2_sf"/>
</dbReference>
<sequence length="562" mass="62676">MAHKKKAAAVVLKRNGSTDSAEVSFMRSLLMGTEPPAALVPKKTIVLHTTKASTIDLPIKADAPYNWRQRIKDRAAKQVSETGDCIEIKGDDLNRVSPTSRLAAVKHALKHEQMEVAQTRVTSIGILKCDRCPFSTILQDKFKEHMVNEHGGQVDELDKFLLSPKDLHQNAAIGNFNRHNLETVRNLAQRRTSMSPTEEYVNFREAIRRTGRYRFISECDPTKKTDACSSLVKDLLLNGKSRSGPKPAIFIKSEKVKREGQQTLDSNTTPSLGLNSWLFSPPNNGSRSPSVWSSASSPGHPWDPHRERTLSTGSNDIFGLNYNTPVIDDPMYKPNSPMYPITQTLDSHPRPLDLTYGLPMKREMLSPELDTSSENSGPIMRNKDPTLYSSSSMKSDDELSVRSGVSVKSSVSVESSGRPTSLSGLSSPKRYMKPTKRFLERSTNDSGIALDDSDSDEPPRKISPMSEFSDISYNSASVQCDIEPVSPKSDFHESRLSRSPNIIEPVSIKCIHCDIVFNDEVLFSIHKGCHSHNDPFTCNFCGLPCQNKYSFYTHIMRGHHVH</sequence>
<comment type="caution">
    <text evidence="2">The sequence shown here is derived from an EMBL/GenBank/DDBJ whole genome shotgun (WGS) entry which is preliminary data.</text>
</comment>
<feature type="compositionally biased region" description="Low complexity" evidence="1">
    <location>
        <begin position="286"/>
        <end position="297"/>
    </location>
</feature>
<organism evidence="2 3">
    <name type="scientific">Owenia fusiformis</name>
    <name type="common">Polychaete worm</name>
    <dbReference type="NCBI Taxonomy" id="6347"/>
    <lineage>
        <taxon>Eukaryota</taxon>
        <taxon>Metazoa</taxon>
        <taxon>Spiralia</taxon>
        <taxon>Lophotrochozoa</taxon>
        <taxon>Annelida</taxon>
        <taxon>Polychaeta</taxon>
        <taxon>Sedentaria</taxon>
        <taxon>Canalipalpata</taxon>
        <taxon>Sabellida</taxon>
        <taxon>Oweniida</taxon>
        <taxon>Oweniidae</taxon>
        <taxon>Owenia</taxon>
    </lineage>
</organism>
<dbReference type="PANTHER" id="PTHR47034:SF1">
    <property type="entry name" value="ZINC FINGER TRANSCRIPTION FACTOR TRPS1"/>
    <property type="match status" value="1"/>
</dbReference>
<keyword evidence="3" id="KW-1185">Reference proteome</keyword>
<dbReference type="GO" id="GO:0000977">
    <property type="term" value="F:RNA polymerase II transcription regulatory region sequence-specific DNA binding"/>
    <property type="evidence" value="ECO:0007669"/>
    <property type="project" value="TreeGrafter"/>
</dbReference>
<dbReference type="Gene3D" id="3.30.160.60">
    <property type="entry name" value="Classic Zinc Finger"/>
    <property type="match status" value="1"/>
</dbReference>
<proteinExistence type="predicted"/>
<dbReference type="InterPro" id="IPR013087">
    <property type="entry name" value="Znf_C2H2_type"/>
</dbReference>
<dbReference type="Proteomes" id="UP000749559">
    <property type="component" value="Unassembled WGS sequence"/>
</dbReference>
<dbReference type="PANTHER" id="PTHR47034">
    <property type="entry name" value="ZINC FINGER TRANSCRIPTION FACTOR TRPS1"/>
    <property type="match status" value="1"/>
</dbReference>
<dbReference type="GO" id="GO:0005634">
    <property type="term" value="C:nucleus"/>
    <property type="evidence" value="ECO:0007669"/>
    <property type="project" value="InterPro"/>
</dbReference>
<dbReference type="SUPFAM" id="SSF57667">
    <property type="entry name" value="beta-beta-alpha zinc fingers"/>
    <property type="match status" value="1"/>
</dbReference>
<dbReference type="OrthoDB" id="5576026at2759"/>
<feature type="compositionally biased region" description="Low complexity" evidence="1">
    <location>
        <begin position="401"/>
        <end position="416"/>
    </location>
</feature>
<dbReference type="EMBL" id="CAIIXF020000005">
    <property type="protein sequence ID" value="CAH1784343.1"/>
    <property type="molecule type" value="Genomic_DNA"/>
</dbReference>
<name>A0A8J1T5S2_OWEFU</name>
<reference evidence="2" key="1">
    <citation type="submission" date="2022-03" db="EMBL/GenBank/DDBJ databases">
        <authorList>
            <person name="Martin C."/>
        </authorList>
    </citation>
    <scope>NUCLEOTIDE SEQUENCE</scope>
</reference>
<feature type="region of interest" description="Disordered" evidence="1">
    <location>
        <begin position="367"/>
        <end position="467"/>
    </location>
</feature>
<protein>
    <submittedName>
        <fullName evidence="2">Uncharacterized protein</fullName>
    </submittedName>
</protein>